<dbReference type="PANTHER" id="PTHR33129:SF1">
    <property type="entry name" value="ATP-BINDING PROTEIN"/>
    <property type="match status" value="1"/>
</dbReference>
<dbReference type="InterPro" id="IPR052980">
    <property type="entry name" value="Crinkler_effector"/>
</dbReference>
<evidence type="ECO:0000313" key="4">
    <source>
        <dbReference type="EMBL" id="KAG3209229.1"/>
    </source>
</evidence>
<dbReference type="EMBL" id="RCMV01001307">
    <property type="protein sequence ID" value="KAG3209229.1"/>
    <property type="molecule type" value="Genomic_DNA"/>
</dbReference>
<dbReference type="Proteomes" id="UP000735874">
    <property type="component" value="Unassembled WGS sequence"/>
</dbReference>
<dbReference type="AlphaFoldDB" id="A0A329RNT9"/>
<dbReference type="Proteomes" id="UP000760860">
    <property type="component" value="Unassembled WGS sequence"/>
</dbReference>
<dbReference type="VEuPathDB" id="FungiDB:PC110_g17273"/>
<sequence length="326" mass="37111">MSGGSKKHFLFSRDMVLQGSQQDFVDILDQPTTYYIVDAVKPTYYPAKTILLTSPRRSVWFEFNKTNCRTRYMPVWSQQEIFKCRELVYSDLPVAVVQDCFRRWGGITRYALWYAQLDDQQVLLGNTIGIVDVNWLVDACGKLDVDDAKVSHRLLHYRVSKRFANEYFVFASQYVQQEVYKRLYVKDKQKLVDFISASDGIGALAVLRGHLFEGHVHSVLPRGGAFRIRRLIDNGEAHDNDEYLTEGDGEGDDDAMNVEDDVAMEDSTGATRDHGDGAISFQLSERPTDVFNNDNEVIAADTTIYLRPAAKNYKSVDAISKPDVLF</sequence>
<evidence type="ECO:0000313" key="6">
    <source>
        <dbReference type="Proteomes" id="UP000251314"/>
    </source>
</evidence>
<keyword evidence="6" id="KW-1185">Reference proteome</keyword>
<evidence type="ECO:0000313" key="3">
    <source>
        <dbReference type="EMBL" id="KAG2892036.1"/>
    </source>
</evidence>
<dbReference type="PANTHER" id="PTHR33129">
    <property type="entry name" value="PROTEIN KINASE DOMAIN-CONTAINING PROTEIN-RELATED"/>
    <property type="match status" value="1"/>
</dbReference>
<dbReference type="Proteomes" id="UP000251314">
    <property type="component" value="Unassembled WGS sequence"/>
</dbReference>
<protein>
    <submittedName>
        <fullName evidence="5">Uncharacterized protein</fullName>
    </submittedName>
</protein>
<dbReference type="Proteomes" id="UP000774804">
    <property type="component" value="Unassembled WGS sequence"/>
</dbReference>
<comment type="caution">
    <text evidence="5">The sequence shown here is derived from an EMBL/GenBank/DDBJ whole genome shotgun (WGS) entry which is preliminary data.</text>
</comment>
<dbReference type="EMBL" id="RCMI01001571">
    <property type="protein sequence ID" value="KAG2883398.1"/>
    <property type="molecule type" value="Genomic_DNA"/>
</dbReference>
<name>A0A329RNT9_9STRA</name>
<reference evidence="1" key="2">
    <citation type="submission" date="2018-10" db="EMBL/GenBank/DDBJ databases">
        <title>Effector identification in a new, highly contiguous assembly of the strawberry crown rot pathogen Phytophthora cactorum.</title>
        <authorList>
            <person name="Armitage A.D."/>
            <person name="Nellist C.F."/>
            <person name="Bates H."/>
            <person name="Vickerstaff R.J."/>
            <person name="Harrison R.J."/>
        </authorList>
    </citation>
    <scope>NUCLEOTIDE SEQUENCE</scope>
    <source>
        <strain evidence="1">15-7</strain>
        <strain evidence="2">4032</strain>
        <strain evidence="3">4040</strain>
        <strain evidence="4">P421</strain>
    </source>
</reference>
<dbReference type="OrthoDB" id="104224at2759"/>
<dbReference type="STRING" id="29920.A0A329RNT9"/>
<dbReference type="Proteomes" id="UP000736787">
    <property type="component" value="Unassembled WGS sequence"/>
</dbReference>
<dbReference type="EMBL" id="RCMG01001254">
    <property type="protein sequence ID" value="KAG2832050.1"/>
    <property type="molecule type" value="Genomic_DNA"/>
</dbReference>
<gene>
    <name evidence="5" type="ORF">PC110_g17273</name>
    <name evidence="1" type="ORF">PC113_g20823</name>
    <name evidence="2" type="ORF">PC115_g21624</name>
    <name evidence="3" type="ORF">PC117_g24100</name>
    <name evidence="4" type="ORF">PC129_g19751</name>
</gene>
<evidence type="ECO:0000313" key="1">
    <source>
        <dbReference type="EMBL" id="KAG2832050.1"/>
    </source>
</evidence>
<accession>A0A329RNT9</accession>
<reference evidence="5 6" key="1">
    <citation type="submission" date="2018-01" db="EMBL/GenBank/DDBJ databases">
        <title>Draft genome of the strawberry crown rot pathogen Phytophthora cactorum.</title>
        <authorList>
            <person name="Armitage A.D."/>
            <person name="Lysoe E."/>
            <person name="Nellist C.F."/>
            <person name="Harrison R.J."/>
            <person name="Brurberg M.B."/>
        </authorList>
    </citation>
    <scope>NUCLEOTIDE SEQUENCE [LARGE SCALE GENOMIC DNA]</scope>
    <source>
        <strain evidence="5 6">10300</strain>
    </source>
</reference>
<evidence type="ECO:0000313" key="5">
    <source>
        <dbReference type="EMBL" id="RAW26325.1"/>
    </source>
</evidence>
<dbReference type="EMBL" id="RCMK01001555">
    <property type="protein sequence ID" value="KAG2892036.1"/>
    <property type="molecule type" value="Genomic_DNA"/>
</dbReference>
<organism evidence="5 6">
    <name type="scientific">Phytophthora cactorum</name>
    <dbReference type="NCBI Taxonomy" id="29920"/>
    <lineage>
        <taxon>Eukaryota</taxon>
        <taxon>Sar</taxon>
        <taxon>Stramenopiles</taxon>
        <taxon>Oomycota</taxon>
        <taxon>Peronosporomycetes</taxon>
        <taxon>Peronosporales</taxon>
        <taxon>Peronosporaceae</taxon>
        <taxon>Phytophthora</taxon>
    </lineage>
</organism>
<proteinExistence type="predicted"/>
<dbReference type="EMBL" id="MJFZ01000661">
    <property type="protein sequence ID" value="RAW26325.1"/>
    <property type="molecule type" value="Genomic_DNA"/>
</dbReference>
<evidence type="ECO:0000313" key="2">
    <source>
        <dbReference type="EMBL" id="KAG2883398.1"/>
    </source>
</evidence>